<dbReference type="KEGG" id="abac:LuPra_05594"/>
<dbReference type="Proteomes" id="UP000076079">
    <property type="component" value="Chromosome"/>
</dbReference>
<evidence type="ECO:0000313" key="2">
    <source>
        <dbReference type="EMBL" id="AMY12321.1"/>
    </source>
</evidence>
<reference evidence="3" key="2">
    <citation type="submission" date="2016-04" db="EMBL/GenBank/DDBJ databases">
        <title>First Complete Genome Sequence of a Subdivision 6 Acidobacterium.</title>
        <authorList>
            <person name="Huang S."/>
            <person name="Vieira S."/>
            <person name="Bunk B."/>
            <person name="Riedel T."/>
            <person name="Sproeer C."/>
            <person name="Overmann J."/>
        </authorList>
    </citation>
    <scope>NUCLEOTIDE SEQUENCE [LARGE SCALE GENOMIC DNA]</scope>
    <source>
        <strain evidence="3">DSM 100886 HEG_-6_39</strain>
    </source>
</reference>
<protein>
    <submittedName>
        <fullName evidence="2">Uncharacterized protein</fullName>
    </submittedName>
</protein>
<evidence type="ECO:0000256" key="1">
    <source>
        <dbReference type="SAM" id="MobiDB-lite"/>
    </source>
</evidence>
<accession>A0A143PVC1</accession>
<sequence length="91" mass="10262">MASEAQATQFTTTFPALRARGRSFSEHTTRVGVWLRQSLCGLNGHDRYLHVEGSRVTLRCVGCKHDSPGWETGGRAYQRTHAGDPNRHRIR</sequence>
<dbReference type="RefSeq" id="WP_110173786.1">
    <property type="nucleotide sequence ID" value="NZ_CP015136.1"/>
</dbReference>
<reference evidence="2 3" key="1">
    <citation type="journal article" date="2016" name="Genome Announc.">
        <title>First Complete Genome Sequence of a Subdivision 6 Acidobacterium Strain.</title>
        <authorList>
            <person name="Huang S."/>
            <person name="Vieira S."/>
            <person name="Bunk B."/>
            <person name="Riedel T."/>
            <person name="Sproer C."/>
            <person name="Overmann J."/>
        </authorList>
    </citation>
    <scope>NUCLEOTIDE SEQUENCE [LARGE SCALE GENOMIC DNA]</scope>
    <source>
        <strain evidence="3">DSM 100886 HEG_-6_39</strain>
    </source>
</reference>
<dbReference type="STRING" id="1855912.LuPra_05594"/>
<feature type="compositionally biased region" description="Basic and acidic residues" evidence="1">
    <location>
        <begin position="81"/>
        <end position="91"/>
    </location>
</feature>
<keyword evidence="3" id="KW-1185">Reference proteome</keyword>
<name>A0A143PVC1_LUTPR</name>
<dbReference type="AlphaFoldDB" id="A0A143PVC1"/>
<dbReference type="EMBL" id="CP015136">
    <property type="protein sequence ID" value="AMY12321.1"/>
    <property type="molecule type" value="Genomic_DNA"/>
</dbReference>
<proteinExistence type="predicted"/>
<evidence type="ECO:0000313" key="3">
    <source>
        <dbReference type="Proteomes" id="UP000076079"/>
    </source>
</evidence>
<gene>
    <name evidence="2" type="ORF">LuPra_05594</name>
</gene>
<feature type="region of interest" description="Disordered" evidence="1">
    <location>
        <begin position="71"/>
        <end position="91"/>
    </location>
</feature>
<organism evidence="2 3">
    <name type="scientific">Luteitalea pratensis</name>
    <dbReference type="NCBI Taxonomy" id="1855912"/>
    <lineage>
        <taxon>Bacteria</taxon>
        <taxon>Pseudomonadati</taxon>
        <taxon>Acidobacteriota</taxon>
        <taxon>Vicinamibacteria</taxon>
        <taxon>Vicinamibacterales</taxon>
        <taxon>Vicinamibacteraceae</taxon>
        <taxon>Luteitalea</taxon>
    </lineage>
</organism>